<proteinExistence type="predicted"/>
<dbReference type="EMBL" id="JBHSKD010000002">
    <property type="protein sequence ID" value="MFC5175192.1"/>
    <property type="molecule type" value="Genomic_DNA"/>
</dbReference>
<protein>
    <submittedName>
        <fullName evidence="1">SOUL family heme-binding protein</fullName>
    </submittedName>
</protein>
<dbReference type="Pfam" id="PF04832">
    <property type="entry name" value="SOUL"/>
    <property type="match status" value="1"/>
</dbReference>
<organism evidence="1 2">
    <name type="scientific">Nocardioides taihuensis</name>
    <dbReference type="NCBI Taxonomy" id="1835606"/>
    <lineage>
        <taxon>Bacteria</taxon>
        <taxon>Bacillati</taxon>
        <taxon>Actinomycetota</taxon>
        <taxon>Actinomycetes</taxon>
        <taxon>Propionibacteriales</taxon>
        <taxon>Nocardioidaceae</taxon>
        <taxon>Nocardioides</taxon>
    </lineage>
</organism>
<keyword evidence="2" id="KW-1185">Reference proteome</keyword>
<evidence type="ECO:0000313" key="2">
    <source>
        <dbReference type="Proteomes" id="UP001596087"/>
    </source>
</evidence>
<dbReference type="Gene3D" id="3.20.80.10">
    <property type="entry name" value="Regulatory factor, effector binding domain"/>
    <property type="match status" value="1"/>
</dbReference>
<comment type="caution">
    <text evidence="1">The sequence shown here is derived from an EMBL/GenBank/DDBJ whole genome shotgun (WGS) entry which is preliminary data.</text>
</comment>
<dbReference type="PANTHER" id="PTHR11220:SF58">
    <property type="entry name" value="SOUL HEME-BINDING FAMILY PROTEIN"/>
    <property type="match status" value="1"/>
</dbReference>
<dbReference type="InterPro" id="IPR011256">
    <property type="entry name" value="Reg_factor_effector_dom_sf"/>
</dbReference>
<name>A0ABW0BDZ6_9ACTN</name>
<dbReference type="SUPFAM" id="SSF55136">
    <property type="entry name" value="Probable bacterial effector-binding domain"/>
    <property type="match status" value="1"/>
</dbReference>
<reference evidence="2" key="1">
    <citation type="journal article" date="2019" name="Int. J. Syst. Evol. Microbiol.">
        <title>The Global Catalogue of Microorganisms (GCM) 10K type strain sequencing project: providing services to taxonomists for standard genome sequencing and annotation.</title>
        <authorList>
            <consortium name="The Broad Institute Genomics Platform"/>
            <consortium name="The Broad Institute Genome Sequencing Center for Infectious Disease"/>
            <person name="Wu L."/>
            <person name="Ma J."/>
        </authorList>
    </citation>
    <scope>NUCLEOTIDE SEQUENCE [LARGE SCALE GENOMIC DNA]</scope>
    <source>
        <strain evidence="2">DFY41</strain>
    </source>
</reference>
<evidence type="ECO:0000313" key="1">
    <source>
        <dbReference type="EMBL" id="MFC5175192.1"/>
    </source>
</evidence>
<sequence length="171" mass="19096">MTEQQVYEVLEEHPEFELRRYPEHLVAETEVGGPFELAGNVAFPRLARFIGGHNRSSRKIAMTAPVVQEQDPANRRYVVGFVMPADVSADDLPDPLDSAVRVRRVPAETAAALRFSGRWSRGSFEKRAAQLLAALDAAGLEVVGTPRYARFDPPWTPWFLRRNEVVVPVAA</sequence>
<accession>A0ABW0BDZ6</accession>
<dbReference type="PANTHER" id="PTHR11220">
    <property type="entry name" value="HEME-BINDING PROTEIN-RELATED"/>
    <property type="match status" value="1"/>
</dbReference>
<gene>
    <name evidence="1" type="ORF">ACFPGP_00830</name>
</gene>
<dbReference type="RefSeq" id="WP_378585569.1">
    <property type="nucleotide sequence ID" value="NZ_JBHSKD010000002.1"/>
</dbReference>
<dbReference type="Proteomes" id="UP001596087">
    <property type="component" value="Unassembled WGS sequence"/>
</dbReference>
<dbReference type="InterPro" id="IPR006917">
    <property type="entry name" value="SOUL_heme-bd"/>
</dbReference>